<dbReference type="Proteomes" id="UP000005384">
    <property type="component" value="Unassembled WGS sequence"/>
</dbReference>
<keyword evidence="1" id="KW-1133">Transmembrane helix</keyword>
<feature type="transmembrane region" description="Helical" evidence="1">
    <location>
        <begin position="310"/>
        <end position="335"/>
    </location>
</feature>
<gene>
    <name evidence="2" type="ORF">HMPREF9473_01113</name>
</gene>
<name>G5IBT0_9FIRM</name>
<dbReference type="AlphaFoldDB" id="G5IBT0"/>
<feature type="transmembrane region" description="Helical" evidence="1">
    <location>
        <begin position="341"/>
        <end position="372"/>
    </location>
</feature>
<feature type="transmembrane region" description="Helical" evidence="1">
    <location>
        <begin position="393"/>
        <end position="420"/>
    </location>
</feature>
<evidence type="ECO:0000313" key="2">
    <source>
        <dbReference type="EMBL" id="EHI61048.1"/>
    </source>
</evidence>
<keyword evidence="1" id="KW-0812">Transmembrane</keyword>
<dbReference type="EMBL" id="ADLN01000009">
    <property type="protein sequence ID" value="EHI61048.1"/>
    <property type="molecule type" value="Genomic_DNA"/>
</dbReference>
<feature type="transmembrane region" description="Helical" evidence="1">
    <location>
        <begin position="274"/>
        <end position="298"/>
    </location>
</feature>
<evidence type="ECO:0000256" key="1">
    <source>
        <dbReference type="SAM" id="Phobius"/>
    </source>
</evidence>
<feature type="transmembrane region" description="Helical" evidence="1">
    <location>
        <begin position="201"/>
        <end position="223"/>
    </location>
</feature>
<dbReference type="HOGENOM" id="CLU_046838_0_0_9"/>
<comment type="caution">
    <text evidence="2">The sequence shown here is derived from an EMBL/GenBank/DDBJ whole genome shotgun (WGS) entry which is preliminary data.</text>
</comment>
<dbReference type="Pfam" id="PF09546">
    <property type="entry name" value="Spore_III_AE"/>
    <property type="match status" value="1"/>
</dbReference>
<dbReference type="InterPro" id="IPR014194">
    <property type="entry name" value="Spore_III_AE"/>
</dbReference>
<feature type="transmembrane region" description="Helical" evidence="1">
    <location>
        <begin position="135"/>
        <end position="156"/>
    </location>
</feature>
<feature type="transmembrane region" description="Helical" evidence="1">
    <location>
        <begin position="235"/>
        <end position="254"/>
    </location>
</feature>
<reference evidence="2 3" key="1">
    <citation type="submission" date="2011-08" db="EMBL/GenBank/DDBJ databases">
        <title>The Genome Sequence of Clostridium hathewayi WAL-18680.</title>
        <authorList>
            <consortium name="The Broad Institute Genome Sequencing Platform"/>
            <person name="Earl A."/>
            <person name="Ward D."/>
            <person name="Feldgarden M."/>
            <person name="Gevers D."/>
            <person name="Finegold S.M."/>
            <person name="Summanen P.H."/>
            <person name="Molitoris D.R."/>
            <person name="Song M."/>
            <person name="Daigneault M."/>
            <person name="Allen-Vercoe E."/>
            <person name="Young S.K."/>
            <person name="Zeng Q."/>
            <person name="Gargeya S."/>
            <person name="Fitzgerald M."/>
            <person name="Haas B."/>
            <person name="Abouelleil A."/>
            <person name="Alvarado L."/>
            <person name="Arachchi H.M."/>
            <person name="Berlin A."/>
            <person name="Brown A."/>
            <person name="Chapman S.B."/>
            <person name="Chen Z."/>
            <person name="Dunbar C."/>
            <person name="Freedman E."/>
            <person name="Gearin G."/>
            <person name="Gellesch M."/>
            <person name="Goldberg J."/>
            <person name="Griggs A."/>
            <person name="Gujja S."/>
            <person name="Heiman D."/>
            <person name="Howarth C."/>
            <person name="Larson L."/>
            <person name="Lui A."/>
            <person name="MacDonald P.J.P."/>
            <person name="Montmayeur A."/>
            <person name="Murphy C."/>
            <person name="Neiman D."/>
            <person name="Pearson M."/>
            <person name="Priest M."/>
            <person name="Roberts A."/>
            <person name="Saif S."/>
            <person name="Shea T."/>
            <person name="Shenoy N."/>
            <person name="Sisk P."/>
            <person name="Stolte C."/>
            <person name="Sykes S."/>
            <person name="Wortman J."/>
            <person name="Nusbaum C."/>
            <person name="Birren B."/>
        </authorList>
    </citation>
    <scope>NUCLEOTIDE SEQUENCE [LARGE SCALE GENOMIC DNA]</scope>
    <source>
        <strain evidence="2 3">WAL-18680</strain>
    </source>
</reference>
<protein>
    <recommendedName>
        <fullName evidence="4">Stage III sporulation protein AE</fullName>
    </recommendedName>
</protein>
<feature type="transmembrane region" description="Helical" evidence="1">
    <location>
        <begin position="168"/>
        <end position="189"/>
    </location>
</feature>
<dbReference type="RefSeq" id="WP_006779099.1">
    <property type="nucleotide sequence ID" value="NZ_CP040506.1"/>
</dbReference>
<sequence length="422" mass="44743">MSGRGLYENVLFGAGIWLGVIMLLAVGFSTPAWAAEGGVALAAAGAGVSGTGARSGQAETEALDEGESVQGAMDNFDFQDIQDFINQQKGETGWNLSFQEVMKDLMAGHLVQVFEKFLGAIKNTLFAEIHNGGVLMGQIIILGIFGAVFTNFSSVFNGSQISETGFFVTYLLLFTFLTTSFFQSITIASDVVGKILDFMKVLMPTFFMAVAFAGGSVSSVAMYEFTLWIITAAQWLIGSGLIPLVRVYMILVLASHISKEEIISNLTELLEQIIGWGLKTLIGVVLGFHVIQGLVLPYVDSVKNSAVQKLIGLIPGIGQGASAVTQMILGSGVLIKNTMGMAAVIILLVIVAVPVMKLAVLMVLYRCVAAVLEPVCDKRLVSCVSAAAKGHKLLLNMVMAAALLLIITVAVVCAGTNVSYYA</sequence>
<accession>G5IBT0</accession>
<evidence type="ECO:0008006" key="4">
    <source>
        <dbReference type="Google" id="ProtNLM"/>
    </source>
</evidence>
<proteinExistence type="predicted"/>
<keyword evidence="3" id="KW-1185">Reference proteome</keyword>
<organism evidence="2 3">
    <name type="scientific">Hungatella hathewayi WAL-18680</name>
    <dbReference type="NCBI Taxonomy" id="742737"/>
    <lineage>
        <taxon>Bacteria</taxon>
        <taxon>Bacillati</taxon>
        <taxon>Bacillota</taxon>
        <taxon>Clostridia</taxon>
        <taxon>Lachnospirales</taxon>
        <taxon>Lachnospiraceae</taxon>
        <taxon>Hungatella</taxon>
    </lineage>
</organism>
<dbReference type="PATRIC" id="fig|742737.3.peg.1118"/>
<keyword evidence="1" id="KW-0472">Membrane</keyword>
<evidence type="ECO:0000313" key="3">
    <source>
        <dbReference type="Proteomes" id="UP000005384"/>
    </source>
</evidence>